<dbReference type="SUPFAM" id="SSF160369">
    <property type="entry name" value="Ribosomal protein L10-like"/>
    <property type="match status" value="1"/>
</dbReference>
<dbReference type="EMBL" id="KK207735">
    <property type="protein sequence ID" value="EZF55788.1"/>
    <property type="molecule type" value="Genomic_DNA"/>
</dbReference>
<dbReference type="InterPro" id="IPR047865">
    <property type="entry name" value="Ribosomal_uL10_bac_type"/>
</dbReference>
<dbReference type="HOGENOM" id="CLU_044515_0_0_1"/>
<dbReference type="Proteomes" id="UP000023758">
    <property type="component" value="Unassembled WGS sequence"/>
</dbReference>
<protein>
    <submittedName>
        <fullName evidence="2">Uncharacterized protein</fullName>
    </submittedName>
</protein>
<reference evidence="2" key="1">
    <citation type="submission" date="2014-02" db="EMBL/GenBank/DDBJ databases">
        <title>The Genome Sequence of Trichophyton rubrum (morphotype fischeri) CBS 288.86.</title>
        <authorList>
            <consortium name="The Broad Institute Genomics Platform"/>
            <person name="Cuomo C.A."/>
            <person name="White T.C."/>
            <person name="Graser Y."/>
            <person name="Martinez-Rossi N."/>
            <person name="Heitman J."/>
            <person name="Young S.K."/>
            <person name="Zeng Q."/>
            <person name="Gargeya S."/>
            <person name="Abouelleil A."/>
            <person name="Alvarado L."/>
            <person name="Chapman S.B."/>
            <person name="Gainer-Dewar J."/>
            <person name="Goldberg J."/>
            <person name="Griggs A."/>
            <person name="Gujja S."/>
            <person name="Hansen M."/>
            <person name="Howarth C."/>
            <person name="Imamovic A."/>
            <person name="Larimer J."/>
            <person name="Martinez D."/>
            <person name="Murphy C."/>
            <person name="Pearson M.D."/>
            <person name="Persinoti G."/>
            <person name="Poon T."/>
            <person name="Priest M."/>
            <person name="Roberts A.D."/>
            <person name="Saif S."/>
            <person name="Shea T.D."/>
            <person name="Sykes S.N."/>
            <person name="Wortman J."/>
            <person name="Nusbaum C."/>
            <person name="Birren B."/>
        </authorList>
    </citation>
    <scope>NUCLEOTIDE SEQUENCE [LARGE SCALE GENOMIC DNA]</scope>
    <source>
        <strain evidence="2">CBS 288.86</strain>
    </source>
</reference>
<dbReference type="OrthoDB" id="360689at2759"/>
<sequence>MPPRIRLQSLARRTRTPHTLLQHELQSITASLSALTRLRSMASVAPAATATSMSPETLQPLSHRRPEYRKSQLHRQYASILRTMPLIIYFQHNNLQSTEWANIRRELTKALRKVDENNAAMGRSEPAIADAIKLQIIQTSIYEAAMRVVDFYRPDTAAVSGQGPILDKEDPRLTHDLSYSAYRAVLPKRGQHDFSTLLVGPIATLSFPSVSPDHLRAAFSILAPTGKTGLFPPPPRKANPGLYDLTTQAGLQKLMLLGARVEGKVFDADETKWVGSIEGGLGGLRAQLVGMLQGVSSGLARTLESAGNNLYLTLESRRSVLEEEQNGGKKEEQAEQK</sequence>
<gene>
    <name evidence="2" type="ORF">H103_01688</name>
</gene>
<accession>A0A022WCI0</accession>
<dbReference type="InterPro" id="IPR043141">
    <property type="entry name" value="Ribosomal_uL10-like_sf"/>
</dbReference>
<organism evidence="2">
    <name type="scientific">Trichophyton rubrum CBS 288.86</name>
    <dbReference type="NCBI Taxonomy" id="1215330"/>
    <lineage>
        <taxon>Eukaryota</taxon>
        <taxon>Fungi</taxon>
        <taxon>Dikarya</taxon>
        <taxon>Ascomycota</taxon>
        <taxon>Pezizomycotina</taxon>
        <taxon>Eurotiomycetes</taxon>
        <taxon>Eurotiomycetidae</taxon>
        <taxon>Onygenales</taxon>
        <taxon>Arthrodermataceae</taxon>
        <taxon>Trichophyton</taxon>
    </lineage>
</organism>
<evidence type="ECO:0000313" key="2">
    <source>
        <dbReference type="EMBL" id="EZF55788.1"/>
    </source>
</evidence>
<dbReference type="PANTHER" id="PTHR11560">
    <property type="entry name" value="39S RIBOSOMAL PROTEIN L10, MITOCHONDRIAL"/>
    <property type="match status" value="1"/>
</dbReference>
<evidence type="ECO:0000256" key="1">
    <source>
        <dbReference type="ARBA" id="ARBA00008889"/>
    </source>
</evidence>
<dbReference type="AlphaFoldDB" id="A0A022WCI0"/>
<comment type="similarity">
    <text evidence="1">Belongs to the universal ribosomal protein uL10 family.</text>
</comment>
<proteinExistence type="inferred from homology"/>
<name>A0A022WCI0_TRIRU</name>